<protein>
    <submittedName>
        <fullName evidence="3">Uncharacterized protein</fullName>
    </submittedName>
</protein>
<dbReference type="PANTHER" id="PTHR24637">
    <property type="entry name" value="COLLAGEN"/>
    <property type="match status" value="1"/>
</dbReference>
<keyword evidence="1" id="KW-0175">Coiled coil</keyword>
<comment type="caution">
    <text evidence="3">The sequence shown here is derived from an EMBL/GenBank/DDBJ whole genome shotgun (WGS) entry which is preliminary data.</text>
</comment>
<evidence type="ECO:0000313" key="5">
    <source>
        <dbReference type="Proteomes" id="UP000663829"/>
    </source>
</evidence>
<dbReference type="Proteomes" id="UP000663829">
    <property type="component" value="Unassembled WGS sequence"/>
</dbReference>
<evidence type="ECO:0000256" key="1">
    <source>
        <dbReference type="SAM" id="Coils"/>
    </source>
</evidence>
<gene>
    <name evidence="3" type="ORF">GPM918_LOCUS41937</name>
    <name evidence="4" type="ORF">SRO942_LOCUS43082</name>
</gene>
<dbReference type="PANTHER" id="PTHR24637:SF421">
    <property type="entry name" value="CUTICLE COLLAGEN DPY-2"/>
    <property type="match status" value="1"/>
</dbReference>
<organism evidence="3 5">
    <name type="scientific">Didymodactylos carnosus</name>
    <dbReference type="NCBI Taxonomy" id="1234261"/>
    <lineage>
        <taxon>Eukaryota</taxon>
        <taxon>Metazoa</taxon>
        <taxon>Spiralia</taxon>
        <taxon>Gnathifera</taxon>
        <taxon>Rotifera</taxon>
        <taxon>Eurotatoria</taxon>
        <taxon>Bdelloidea</taxon>
        <taxon>Philodinida</taxon>
        <taxon>Philodinidae</taxon>
        <taxon>Didymodactylos</taxon>
    </lineage>
</organism>
<feature type="coiled-coil region" evidence="1">
    <location>
        <begin position="169"/>
        <end position="196"/>
    </location>
</feature>
<dbReference type="EMBL" id="CAJNOQ010034217">
    <property type="protein sequence ID" value="CAF1593830.1"/>
    <property type="molecule type" value="Genomic_DNA"/>
</dbReference>
<dbReference type="EMBL" id="CAJOBC010100451">
    <property type="protein sequence ID" value="CAF4467314.1"/>
    <property type="molecule type" value="Genomic_DNA"/>
</dbReference>
<feature type="non-terminal residue" evidence="3">
    <location>
        <position position="1"/>
    </location>
</feature>
<evidence type="ECO:0000313" key="4">
    <source>
        <dbReference type="EMBL" id="CAF4467314.1"/>
    </source>
</evidence>
<dbReference type="AlphaFoldDB" id="A0A816ABD3"/>
<evidence type="ECO:0000256" key="2">
    <source>
        <dbReference type="SAM" id="MobiDB-lite"/>
    </source>
</evidence>
<reference evidence="3" key="1">
    <citation type="submission" date="2021-02" db="EMBL/GenBank/DDBJ databases">
        <authorList>
            <person name="Nowell W R."/>
        </authorList>
    </citation>
    <scope>NUCLEOTIDE SEQUENCE</scope>
</reference>
<proteinExistence type="predicted"/>
<name>A0A816ABD3_9BILA</name>
<sequence length="278" mass="30718">MNSHLTPNIRYILPEDMNQLVTEVLNVVELSEIADFGYISLNDQSFINEILRQKLSENEASTRPDRVVKEINAYLERHHSNMTSSSANWTKIFGKINYDLYKQARKFMEIREERFNLKTIRAYRINKDHFNDSLKLVQKSVIIIKSDSVHSVPIRSEYESLLTTGGTAFETAEQKLILIESKLQELELQLQNKNETMGPIKGEKGDTGYPGLPGSRGLPGHDGANGTPGKPGGMPGARGLPGHDGAKGTEGMPGFPASTGMPGLTGPSGEFILSFLGR</sequence>
<evidence type="ECO:0000313" key="3">
    <source>
        <dbReference type="EMBL" id="CAF1593830.1"/>
    </source>
</evidence>
<keyword evidence="5" id="KW-1185">Reference proteome</keyword>
<dbReference type="OrthoDB" id="6380629at2759"/>
<accession>A0A816ABD3</accession>
<dbReference type="Proteomes" id="UP000681722">
    <property type="component" value="Unassembled WGS sequence"/>
</dbReference>
<feature type="region of interest" description="Disordered" evidence="2">
    <location>
        <begin position="196"/>
        <end position="267"/>
    </location>
</feature>